<dbReference type="Gene3D" id="3.30.110.170">
    <property type="entry name" value="Protein of unknown function (DUF541), domain 1"/>
    <property type="match status" value="1"/>
</dbReference>
<dbReference type="GO" id="GO:0006974">
    <property type="term" value="P:DNA damage response"/>
    <property type="evidence" value="ECO:0007669"/>
    <property type="project" value="TreeGrafter"/>
</dbReference>
<dbReference type="InterPro" id="IPR007497">
    <property type="entry name" value="SIMPL/DUF541"/>
</dbReference>
<keyword evidence="3" id="KW-1185">Reference proteome</keyword>
<evidence type="ECO:0000313" key="3">
    <source>
        <dbReference type="Proteomes" id="UP000539350"/>
    </source>
</evidence>
<dbReference type="PANTHER" id="PTHR34387">
    <property type="entry name" value="SLR1258 PROTEIN"/>
    <property type="match status" value="1"/>
</dbReference>
<feature type="chain" id="PRO_5031539209" evidence="1">
    <location>
        <begin position="33"/>
        <end position="251"/>
    </location>
</feature>
<dbReference type="RefSeq" id="WP_182168705.1">
    <property type="nucleotide sequence ID" value="NZ_JACFXU010000013.1"/>
</dbReference>
<name>A0A7W2TTS6_9GAMM</name>
<proteinExistence type="predicted"/>
<dbReference type="PANTHER" id="PTHR34387:SF1">
    <property type="entry name" value="PERIPLASMIC IMMUNOGENIC PROTEIN"/>
    <property type="match status" value="1"/>
</dbReference>
<dbReference type="Pfam" id="PF04402">
    <property type="entry name" value="SIMPL"/>
    <property type="match status" value="1"/>
</dbReference>
<protein>
    <submittedName>
        <fullName evidence="2">SIMPL domain-containing protein</fullName>
    </submittedName>
</protein>
<dbReference type="InterPro" id="IPR052022">
    <property type="entry name" value="26kDa_periplasmic_antigen"/>
</dbReference>
<feature type="signal peptide" evidence="1">
    <location>
        <begin position="1"/>
        <end position="32"/>
    </location>
</feature>
<accession>A0A7W2TTS6</accession>
<evidence type="ECO:0000313" key="2">
    <source>
        <dbReference type="EMBL" id="MBA6411852.1"/>
    </source>
</evidence>
<comment type="caution">
    <text evidence="2">The sequence shown here is derived from an EMBL/GenBank/DDBJ whole genome shotgun (WGS) entry which is preliminary data.</text>
</comment>
<organism evidence="2 3">
    <name type="scientific">Sediminihaliea albiluteola</name>
    <dbReference type="NCBI Taxonomy" id="2758564"/>
    <lineage>
        <taxon>Bacteria</taxon>
        <taxon>Pseudomonadati</taxon>
        <taxon>Pseudomonadota</taxon>
        <taxon>Gammaproteobacteria</taxon>
        <taxon>Cellvibrionales</taxon>
        <taxon>Halieaceae</taxon>
        <taxon>Sediminihaliea</taxon>
    </lineage>
</organism>
<keyword evidence="1" id="KW-0732">Signal</keyword>
<dbReference type="AlphaFoldDB" id="A0A7W2TTS6"/>
<dbReference type="Proteomes" id="UP000539350">
    <property type="component" value="Unassembled WGS sequence"/>
</dbReference>
<reference evidence="2 3" key="1">
    <citation type="submission" date="2020-07" db="EMBL/GenBank/DDBJ databases">
        <title>Halieaceae bacterium, F7430, whole genome shotgun sequencing project.</title>
        <authorList>
            <person name="Jiang S."/>
            <person name="Liu Z.W."/>
            <person name="Du Z.J."/>
        </authorList>
    </citation>
    <scope>NUCLEOTIDE SEQUENCE [LARGE SCALE GENOMIC DNA]</scope>
    <source>
        <strain evidence="2 3">F7430</strain>
    </source>
</reference>
<gene>
    <name evidence="2" type="ORF">H2508_01855</name>
</gene>
<sequence length="251" mass="27364">MKHSRKCSIQQRIQCLLAIVAVLLLNPFAVQASDDPTPRIYVTGEGQASLKPDMAMLTLTVTREATTAKEALAENSRAMTSVLQAMRDEDIEERDLQTSGFAIQPQYHYPTKGDRESGQSPRIIAYSVKNTLSVRLRDLSKVGAILDRSVQLGVNEGGHISFTNEDPSAAIEQARRAAVKDALSRAKTLAEAAEVKLGNILEITESSHQAIPRPMMMRAERAMSDASSSVPVASGENSYRVQVNITVAIEQ</sequence>
<evidence type="ECO:0000256" key="1">
    <source>
        <dbReference type="SAM" id="SignalP"/>
    </source>
</evidence>
<dbReference type="Gene3D" id="3.30.70.2970">
    <property type="entry name" value="Protein of unknown function (DUF541), domain 2"/>
    <property type="match status" value="1"/>
</dbReference>
<dbReference type="EMBL" id="JACFXU010000013">
    <property type="protein sequence ID" value="MBA6411852.1"/>
    <property type="molecule type" value="Genomic_DNA"/>
</dbReference>